<dbReference type="Proteomes" id="UP000290819">
    <property type="component" value="Unassembled WGS sequence"/>
</dbReference>
<sequence>MRVPPIQSSYIAALSKLHEQQLERLRIDPEIEKQYDEIRLLRERLRLALSRKKLRSPLSAHESRNLSLGKRT</sequence>
<accession>A0A4Q1ULE6</accession>
<reference evidence="1 2" key="1">
    <citation type="submission" date="2017-03" db="EMBL/GenBank/DDBJ databases">
        <authorList>
            <person name="Safronova V.I."/>
            <person name="Sazanova A.L."/>
            <person name="Chirak E.R."/>
        </authorList>
    </citation>
    <scope>NUCLEOTIDE SEQUENCE [LARGE SCALE GENOMIC DNA]</scope>
    <source>
        <strain evidence="1 2">Opo-243</strain>
    </source>
</reference>
<evidence type="ECO:0000313" key="2">
    <source>
        <dbReference type="Proteomes" id="UP000290819"/>
    </source>
</evidence>
<comment type="caution">
    <text evidence="1">The sequence shown here is derived from an EMBL/GenBank/DDBJ whole genome shotgun (WGS) entry which is preliminary data.</text>
</comment>
<organism evidence="1 2">
    <name type="scientific">Bradyrhizobium betae</name>
    <dbReference type="NCBI Taxonomy" id="244734"/>
    <lineage>
        <taxon>Bacteria</taxon>
        <taxon>Pseudomonadati</taxon>
        <taxon>Pseudomonadota</taxon>
        <taxon>Alphaproteobacteria</taxon>
        <taxon>Hyphomicrobiales</taxon>
        <taxon>Nitrobacteraceae</taxon>
        <taxon>Bradyrhizobium</taxon>
    </lineage>
</organism>
<dbReference type="AlphaFoldDB" id="A0A4Q1ULE6"/>
<keyword evidence="2" id="KW-1185">Reference proteome</keyword>
<dbReference type="RefSeq" id="WP_129274961.1">
    <property type="nucleotide sequence ID" value="NZ_MZXW01000051.1"/>
</dbReference>
<name>A0A4Q1ULE6_9BRAD</name>
<protein>
    <submittedName>
        <fullName evidence="1">Uncharacterized protein</fullName>
    </submittedName>
</protein>
<gene>
    <name evidence="1" type="ORF">B5V03_34725</name>
</gene>
<evidence type="ECO:0000313" key="1">
    <source>
        <dbReference type="EMBL" id="RXT36141.1"/>
    </source>
</evidence>
<proteinExistence type="predicted"/>
<dbReference type="EMBL" id="MZXW01000051">
    <property type="protein sequence ID" value="RXT36141.1"/>
    <property type="molecule type" value="Genomic_DNA"/>
</dbReference>